<accession>A0AAV2J4Y2</accession>
<dbReference type="InterPro" id="IPR017452">
    <property type="entry name" value="GPCR_Rhodpsn_7TM"/>
</dbReference>
<comment type="subcellular location">
    <subcellularLocation>
        <location evidence="1">Membrane</location>
    </subcellularLocation>
</comment>
<dbReference type="EMBL" id="OZ035833">
    <property type="protein sequence ID" value="CAL1572578.1"/>
    <property type="molecule type" value="Genomic_DNA"/>
</dbReference>
<dbReference type="FunFam" id="1.20.1070.10:FF:000096">
    <property type="entry name" value="Odorant receptor 131-2"/>
    <property type="match status" value="1"/>
</dbReference>
<dbReference type="InterPro" id="IPR000276">
    <property type="entry name" value="GPCR_Rhodpsn"/>
</dbReference>
<reference evidence="7 8" key="1">
    <citation type="submission" date="2024-04" db="EMBL/GenBank/DDBJ databases">
        <authorList>
            <person name="Waldvogel A.-M."/>
            <person name="Schoenle A."/>
        </authorList>
    </citation>
    <scope>NUCLEOTIDE SEQUENCE [LARGE SCALE GENOMIC DNA]</scope>
</reference>
<name>A0AAV2J4Y2_KNICA</name>
<proteinExistence type="predicted"/>
<feature type="transmembrane region" description="Helical" evidence="5">
    <location>
        <begin position="159"/>
        <end position="181"/>
    </location>
</feature>
<feature type="transmembrane region" description="Helical" evidence="5">
    <location>
        <begin position="43"/>
        <end position="68"/>
    </location>
</feature>
<dbReference type="AlphaFoldDB" id="A0AAV2J4Y2"/>
<organism evidence="7 8">
    <name type="scientific">Knipowitschia caucasica</name>
    <name type="common">Caucasian dwarf goby</name>
    <name type="synonym">Pomatoschistus caucasicus</name>
    <dbReference type="NCBI Taxonomy" id="637954"/>
    <lineage>
        <taxon>Eukaryota</taxon>
        <taxon>Metazoa</taxon>
        <taxon>Chordata</taxon>
        <taxon>Craniata</taxon>
        <taxon>Vertebrata</taxon>
        <taxon>Euteleostomi</taxon>
        <taxon>Actinopterygii</taxon>
        <taxon>Neopterygii</taxon>
        <taxon>Teleostei</taxon>
        <taxon>Neoteleostei</taxon>
        <taxon>Acanthomorphata</taxon>
        <taxon>Gobiaria</taxon>
        <taxon>Gobiiformes</taxon>
        <taxon>Gobioidei</taxon>
        <taxon>Gobiidae</taxon>
        <taxon>Gobiinae</taxon>
        <taxon>Knipowitschia</taxon>
    </lineage>
</organism>
<evidence type="ECO:0000256" key="3">
    <source>
        <dbReference type="ARBA" id="ARBA00022989"/>
    </source>
</evidence>
<feature type="transmembrane region" description="Helical" evidence="5">
    <location>
        <begin position="211"/>
        <end position="231"/>
    </location>
</feature>
<dbReference type="GO" id="GO:0005549">
    <property type="term" value="F:odorant binding"/>
    <property type="evidence" value="ECO:0007669"/>
    <property type="project" value="TreeGrafter"/>
</dbReference>
<feature type="transmembrane region" description="Helical" evidence="5">
    <location>
        <begin position="252"/>
        <end position="271"/>
    </location>
</feature>
<evidence type="ECO:0000259" key="6">
    <source>
        <dbReference type="PROSITE" id="PS50262"/>
    </source>
</evidence>
<dbReference type="PANTHER" id="PTHR26451">
    <property type="entry name" value="G_PROTEIN_RECEP_F1_2 DOMAIN-CONTAINING PROTEIN"/>
    <property type="match status" value="1"/>
</dbReference>
<dbReference type="Gene3D" id="1.20.1070.10">
    <property type="entry name" value="Rhodopsin 7-helix transmembrane proteins"/>
    <property type="match status" value="1"/>
</dbReference>
<dbReference type="PANTHER" id="PTHR26451:SF866">
    <property type="entry name" value="ODORANT RECEPTOR-RELATED"/>
    <property type="match status" value="1"/>
</dbReference>
<evidence type="ECO:0000256" key="4">
    <source>
        <dbReference type="ARBA" id="ARBA00023136"/>
    </source>
</evidence>
<keyword evidence="4 5" id="KW-0472">Membrane</keyword>
<evidence type="ECO:0000313" key="8">
    <source>
        <dbReference type="Proteomes" id="UP001497482"/>
    </source>
</evidence>
<dbReference type="PROSITE" id="PS50262">
    <property type="entry name" value="G_PROTEIN_RECEP_F1_2"/>
    <property type="match status" value="1"/>
</dbReference>
<dbReference type="GO" id="GO:0004984">
    <property type="term" value="F:olfactory receptor activity"/>
    <property type="evidence" value="ECO:0007669"/>
    <property type="project" value="TreeGrafter"/>
</dbReference>
<feature type="domain" description="G-protein coupled receptors family 1 profile" evidence="6">
    <location>
        <begin position="59"/>
        <end position="307"/>
    </location>
</feature>
<keyword evidence="2 5" id="KW-0812">Transmembrane</keyword>
<protein>
    <recommendedName>
        <fullName evidence="6">G-protein coupled receptors family 1 profile domain-containing protein</fullName>
    </recommendedName>
</protein>
<dbReference type="SUPFAM" id="SSF81321">
    <property type="entry name" value="Family A G protein-coupled receptor-like"/>
    <property type="match status" value="1"/>
</dbReference>
<dbReference type="Pfam" id="PF00001">
    <property type="entry name" value="7tm_1"/>
    <property type="match status" value="1"/>
</dbReference>
<keyword evidence="8" id="KW-1185">Reference proteome</keyword>
<dbReference type="Proteomes" id="UP001497482">
    <property type="component" value="Chromosome 11"/>
</dbReference>
<evidence type="ECO:0000256" key="5">
    <source>
        <dbReference type="SAM" id="Phobius"/>
    </source>
</evidence>
<dbReference type="GO" id="GO:0016020">
    <property type="term" value="C:membrane"/>
    <property type="evidence" value="ECO:0007669"/>
    <property type="project" value="UniProtKB-SubCell"/>
</dbReference>
<gene>
    <name evidence="7" type="ORF">KC01_LOCUS4600</name>
</gene>
<feature type="transmembrane region" description="Helical" evidence="5">
    <location>
        <begin position="127"/>
        <end position="147"/>
    </location>
</feature>
<dbReference type="InterPro" id="IPR052921">
    <property type="entry name" value="GPCR1_Superfamily_Member"/>
</dbReference>
<evidence type="ECO:0000256" key="2">
    <source>
        <dbReference type="ARBA" id="ARBA00022692"/>
    </source>
</evidence>
<dbReference type="GO" id="GO:0004930">
    <property type="term" value="F:G protein-coupled receptor activity"/>
    <property type="evidence" value="ECO:0007669"/>
    <property type="project" value="InterPro"/>
</dbReference>
<sequence length="334" mass="36859">MWLNSSLNSSSLTSSSLTSSSLTSSLNSSSSSASVLLPASERFLFGFFASLLCCVLLWVNVLLLHTLGSRAALRDAPRHVLLFLLLLADTLQMSLTQTMFVIAYARLLLYVPLCLTLVLLTHAAHDFTPLVLVLMSLERFIAVLMPLRHAAIATASNSLKAALCAWTLILCTILVRLGFVAPKYKPSDQMTRSCNTLVLYPSKESKLFDEALIYSLYLGAFVSIAGSYAAVMKTANSLATDQVSARRARHTILLHLFQLSMMLLSTLHDVLQGALYQLLPPLVFLRMQTLVYMLLILMPKSLSALVYALRDPTIRAALLLRFSFCHKGQDLGRR</sequence>
<keyword evidence="3 5" id="KW-1133">Transmembrane helix</keyword>
<evidence type="ECO:0000313" key="7">
    <source>
        <dbReference type="EMBL" id="CAL1572578.1"/>
    </source>
</evidence>
<feature type="transmembrane region" description="Helical" evidence="5">
    <location>
        <begin position="291"/>
        <end position="309"/>
    </location>
</feature>
<evidence type="ECO:0000256" key="1">
    <source>
        <dbReference type="ARBA" id="ARBA00004370"/>
    </source>
</evidence>